<dbReference type="AlphaFoldDB" id="A0A2Z4XYP2"/>
<dbReference type="GO" id="GO:0000270">
    <property type="term" value="P:peptidoglycan metabolic process"/>
    <property type="evidence" value="ECO:0007669"/>
    <property type="project" value="TreeGrafter"/>
</dbReference>
<evidence type="ECO:0000313" key="4">
    <source>
        <dbReference type="Proteomes" id="UP000251120"/>
    </source>
</evidence>
<keyword evidence="5" id="KW-1185">Reference proteome</keyword>
<organism evidence="2 4">
    <name type="scientific">Francisella adeliensis</name>
    <dbReference type="NCBI Taxonomy" id="2007306"/>
    <lineage>
        <taxon>Bacteria</taxon>
        <taxon>Pseudomonadati</taxon>
        <taxon>Pseudomonadota</taxon>
        <taxon>Gammaproteobacteria</taxon>
        <taxon>Thiotrichales</taxon>
        <taxon>Francisellaceae</taxon>
        <taxon>Francisella</taxon>
    </lineage>
</organism>
<dbReference type="InterPro" id="IPR003848">
    <property type="entry name" value="DUF218"/>
</dbReference>
<dbReference type="Proteomes" id="UP000251120">
    <property type="component" value="Chromosome"/>
</dbReference>
<dbReference type="PANTHER" id="PTHR30336">
    <property type="entry name" value="INNER MEMBRANE PROTEIN, PROBABLE PERMEASE"/>
    <property type="match status" value="1"/>
</dbReference>
<dbReference type="KEGG" id="fad:CDH04_03890"/>
<reference evidence="3 5" key="2">
    <citation type="submission" date="2019-08" db="EMBL/GenBank/DDBJ databases">
        <title>Complete genome sequences of Francisella adeliensis (FSC1325 and FSC1326).</title>
        <authorList>
            <person name="Ohrman C."/>
            <person name="Uneklint I."/>
            <person name="Vallesi A."/>
            <person name="Karlsson L."/>
            <person name="Sjodin A."/>
        </authorList>
    </citation>
    <scope>NUCLEOTIDE SEQUENCE [LARGE SCALE GENOMIC DNA]</scope>
    <source>
        <strain evidence="3 5">FSC1325</strain>
    </source>
</reference>
<protein>
    <submittedName>
        <fullName evidence="3">YdcF family protein</fullName>
    </submittedName>
</protein>
<gene>
    <name evidence="2" type="ORF">CDH04_03890</name>
    <name evidence="3" type="ORF">FZC43_03890</name>
</gene>
<evidence type="ECO:0000259" key="1">
    <source>
        <dbReference type="Pfam" id="PF02698"/>
    </source>
</evidence>
<dbReference type="Proteomes" id="UP000681131">
    <property type="component" value="Chromosome"/>
</dbReference>
<evidence type="ECO:0000313" key="3">
    <source>
        <dbReference type="EMBL" id="QIW11834.1"/>
    </source>
</evidence>
<feature type="domain" description="DUF218" evidence="1">
    <location>
        <begin position="183"/>
        <end position="302"/>
    </location>
</feature>
<accession>A0A2Z4XYP2</accession>
<reference evidence="2 4" key="1">
    <citation type="submission" date="2017-06" db="EMBL/GenBank/DDBJ databases">
        <title>Complete genome of Francisella adeliensis.</title>
        <authorList>
            <person name="Vallesi A."/>
            <person name="Sjodin A."/>
        </authorList>
    </citation>
    <scope>NUCLEOTIDE SEQUENCE [LARGE SCALE GENOMIC DNA]</scope>
    <source>
        <strain evidence="2 4">FDC440</strain>
    </source>
</reference>
<dbReference type="Pfam" id="PF02698">
    <property type="entry name" value="DUF218"/>
    <property type="match status" value="1"/>
</dbReference>
<proteinExistence type="predicted"/>
<dbReference type="OrthoDB" id="3289889at2"/>
<dbReference type="RefSeq" id="WP_112869775.1">
    <property type="nucleotide sequence ID" value="NZ_CP021781.1"/>
</dbReference>
<dbReference type="EMBL" id="CP043424">
    <property type="protein sequence ID" value="QIW11834.1"/>
    <property type="molecule type" value="Genomic_DNA"/>
</dbReference>
<dbReference type="GO" id="GO:0043164">
    <property type="term" value="P:Gram-negative-bacterium-type cell wall biogenesis"/>
    <property type="evidence" value="ECO:0007669"/>
    <property type="project" value="TreeGrafter"/>
</dbReference>
<evidence type="ECO:0000313" key="2">
    <source>
        <dbReference type="EMBL" id="AXA33602.1"/>
    </source>
</evidence>
<dbReference type="PANTHER" id="PTHR30336:SF4">
    <property type="entry name" value="ENVELOPE BIOGENESIS FACTOR ELYC"/>
    <property type="match status" value="1"/>
</dbReference>
<dbReference type="InterPro" id="IPR051599">
    <property type="entry name" value="Cell_Envelope_Assoc"/>
</dbReference>
<name>A0A2Z4XYP2_9GAMM</name>
<dbReference type="CDD" id="cd06259">
    <property type="entry name" value="YdcF-like"/>
    <property type="match status" value="1"/>
</dbReference>
<dbReference type="InterPro" id="IPR014729">
    <property type="entry name" value="Rossmann-like_a/b/a_fold"/>
</dbReference>
<dbReference type="Gene3D" id="3.40.50.620">
    <property type="entry name" value="HUPs"/>
    <property type="match status" value="1"/>
</dbReference>
<dbReference type="EMBL" id="CP021781">
    <property type="protein sequence ID" value="AXA33602.1"/>
    <property type="molecule type" value="Genomic_DNA"/>
</dbReference>
<dbReference type="GO" id="GO:0005886">
    <property type="term" value="C:plasma membrane"/>
    <property type="evidence" value="ECO:0007669"/>
    <property type="project" value="TreeGrafter"/>
</dbReference>
<evidence type="ECO:0000313" key="5">
    <source>
        <dbReference type="Proteomes" id="UP000681131"/>
    </source>
</evidence>
<sequence>MKFINKHFLLMYLFIFAMIGNCYSAEEIIAPELTTIDLEQQAIENVRNSKLNHELADQYLNKALNVIQIAVKKADTDSNEFLRLGLSLFSLQIDTERYKEAGVTLQMLVQKFPENPIIQVYKTAYSNVFEFSDYRKSLSGLKESSWSRMPVFLNSFDIITKSFNLHINTRSNQISIPQKSTPVIIILGSPLNPDGSLNNPLIKSLTKGKLAYERFPNSKIIVTGGRAKSGVTESYKMKQWLVNNKIPKNQIIMEDQSYDLVWQTMNTFKILKGLNPKASDIIIITSASKIRNANAVFKQEAFDNNMLDLRLHNLATESKKYNIYDSLSYAEKVLIIKDTLRAAGIWMMPGMSF</sequence>